<reference evidence="10 11" key="1">
    <citation type="journal article" date="2019" name="Nat. Microbiol.">
        <title>Mediterranean grassland soil C-N compound turnover is dependent on rainfall and depth, and is mediated by genomically divergent microorganisms.</title>
        <authorList>
            <person name="Diamond S."/>
            <person name="Andeer P.F."/>
            <person name="Li Z."/>
            <person name="Crits-Christoph A."/>
            <person name="Burstein D."/>
            <person name="Anantharaman K."/>
            <person name="Lane K.R."/>
            <person name="Thomas B.C."/>
            <person name="Pan C."/>
            <person name="Northen T.R."/>
            <person name="Banfield J.F."/>
        </authorList>
    </citation>
    <scope>NUCLEOTIDE SEQUENCE [LARGE SCALE GENOMIC DNA]</scope>
    <source>
        <strain evidence="10">WS_11</strain>
    </source>
</reference>
<dbReference type="InterPro" id="IPR001789">
    <property type="entry name" value="Sig_transdc_resp-reg_receiver"/>
</dbReference>
<keyword evidence="1" id="KW-0547">Nucleotide-binding</keyword>
<keyword evidence="3" id="KW-0805">Transcription regulation</keyword>
<dbReference type="InterPro" id="IPR003593">
    <property type="entry name" value="AAA+_ATPase"/>
</dbReference>
<dbReference type="Gene3D" id="3.40.50.300">
    <property type="entry name" value="P-loop containing nucleotide triphosphate hydrolases"/>
    <property type="match status" value="1"/>
</dbReference>
<dbReference type="CDD" id="cd00009">
    <property type="entry name" value="AAA"/>
    <property type="match status" value="1"/>
</dbReference>
<dbReference type="Gene3D" id="3.40.50.2300">
    <property type="match status" value="1"/>
</dbReference>
<dbReference type="FunFam" id="3.40.50.300:FF:000006">
    <property type="entry name" value="DNA-binding transcriptional regulator NtrC"/>
    <property type="match status" value="1"/>
</dbReference>
<dbReference type="Pfam" id="PF02954">
    <property type="entry name" value="HTH_8"/>
    <property type="match status" value="1"/>
</dbReference>
<dbReference type="InterPro" id="IPR002197">
    <property type="entry name" value="HTH_Fis"/>
</dbReference>
<dbReference type="AlphaFoldDB" id="A0A538UDK6"/>
<dbReference type="CDD" id="cd00156">
    <property type="entry name" value="REC"/>
    <property type="match status" value="1"/>
</dbReference>
<dbReference type="InterPro" id="IPR025944">
    <property type="entry name" value="Sigma_54_int_dom_CS"/>
</dbReference>
<dbReference type="PROSITE" id="PS50045">
    <property type="entry name" value="SIGMA54_INTERACT_4"/>
    <property type="match status" value="1"/>
</dbReference>
<gene>
    <name evidence="10" type="ORF">E6K81_01790</name>
</gene>
<dbReference type="PRINTS" id="PR01590">
    <property type="entry name" value="HTHFIS"/>
</dbReference>
<evidence type="ECO:0000313" key="10">
    <source>
        <dbReference type="EMBL" id="TMQ73995.1"/>
    </source>
</evidence>
<dbReference type="FunFam" id="1.10.8.60:FF:000014">
    <property type="entry name" value="DNA-binding transcriptional regulator NtrC"/>
    <property type="match status" value="1"/>
</dbReference>
<dbReference type="Pfam" id="PF00158">
    <property type="entry name" value="Sigma54_activat"/>
    <property type="match status" value="1"/>
</dbReference>
<dbReference type="PROSITE" id="PS00675">
    <property type="entry name" value="SIGMA54_INTERACT_1"/>
    <property type="match status" value="1"/>
</dbReference>
<evidence type="ECO:0000256" key="2">
    <source>
        <dbReference type="ARBA" id="ARBA00022840"/>
    </source>
</evidence>
<protein>
    <submittedName>
        <fullName evidence="10">Sigma-54-dependent Fis family transcriptional regulator</fullName>
    </submittedName>
</protein>
<dbReference type="InterPro" id="IPR009057">
    <property type="entry name" value="Homeodomain-like_sf"/>
</dbReference>
<dbReference type="SUPFAM" id="SSF46689">
    <property type="entry name" value="Homeodomain-like"/>
    <property type="match status" value="1"/>
</dbReference>
<dbReference type="InterPro" id="IPR011006">
    <property type="entry name" value="CheY-like_superfamily"/>
</dbReference>
<dbReference type="Pfam" id="PF25601">
    <property type="entry name" value="AAA_lid_14"/>
    <property type="match status" value="1"/>
</dbReference>
<dbReference type="InterPro" id="IPR025662">
    <property type="entry name" value="Sigma_54_int_dom_ATP-bd_1"/>
</dbReference>
<dbReference type="Gene3D" id="1.10.10.60">
    <property type="entry name" value="Homeodomain-like"/>
    <property type="match status" value="1"/>
</dbReference>
<accession>A0A538UDK6</accession>
<evidence type="ECO:0000259" key="9">
    <source>
        <dbReference type="PROSITE" id="PS50110"/>
    </source>
</evidence>
<evidence type="ECO:0000256" key="6">
    <source>
        <dbReference type="ARBA" id="ARBA00023163"/>
    </source>
</evidence>
<evidence type="ECO:0000256" key="1">
    <source>
        <dbReference type="ARBA" id="ARBA00022741"/>
    </source>
</evidence>
<dbReference type="Pfam" id="PF00072">
    <property type="entry name" value="Response_reg"/>
    <property type="match status" value="1"/>
</dbReference>
<dbReference type="PROSITE" id="PS00688">
    <property type="entry name" value="SIGMA54_INTERACT_3"/>
    <property type="match status" value="1"/>
</dbReference>
<feature type="domain" description="Response regulatory" evidence="9">
    <location>
        <begin position="60"/>
        <end position="175"/>
    </location>
</feature>
<evidence type="ECO:0000256" key="3">
    <source>
        <dbReference type="ARBA" id="ARBA00023015"/>
    </source>
</evidence>
<dbReference type="InterPro" id="IPR058031">
    <property type="entry name" value="AAA_lid_NorR"/>
</dbReference>
<dbReference type="SUPFAM" id="SSF52540">
    <property type="entry name" value="P-loop containing nucleoside triphosphate hydrolases"/>
    <property type="match status" value="1"/>
</dbReference>
<evidence type="ECO:0000256" key="7">
    <source>
        <dbReference type="PROSITE-ProRule" id="PRU00169"/>
    </source>
</evidence>
<organism evidence="10 11">
    <name type="scientific">Eiseniibacteriota bacterium</name>
    <dbReference type="NCBI Taxonomy" id="2212470"/>
    <lineage>
        <taxon>Bacteria</taxon>
        <taxon>Candidatus Eiseniibacteriota</taxon>
    </lineage>
</organism>
<comment type="caution">
    <text evidence="10">The sequence shown here is derived from an EMBL/GenBank/DDBJ whole genome shotgun (WGS) entry which is preliminary data.</text>
</comment>
<feature type="modified residue" description="4-aspartylphosphate" evidence="7">
    <location>
        <position position="109"/>
    </location>
</feature>
<dbReference type="PROSITE" id="PS50110">
    <property type="entry name" value="RESPONSE_REGULATORY"/>
    <property type="match status" value="1"/>
</dbReference>
<dbReference type="Gene3D" id="1.10.8.60">
    <property type="match status" value="1"/>
</dbReference>
<dbReference type="InterPro" id="IPR027417">
    <property type="entry name" value="P-loop_NTPase"/>
</dbReference>
<evidence type="ECO:0000313" key="11">
    <source>
        <dbReference type="Proteomes" id="UP000319771"/>
    </source>
</evidence>
<dbReference type="GO" id="GO:0000160">
    <property type="term" value="P:phosphorelay signal transduction system"/>
    <property type="evidence" value="ECO:0007669"/>
    <property type="project" value="InterPro"/>
</dbReference>
<dbReference type="SUPFAM" id="SSF52172">
    <property type="entry name" value="CheY-like"/>
    <property type="match status" value="1"/>
</dbReference>
<keyword evidence="6" id="KW-0804">Transcription</keyword>
<proteinExistence type="predicted"/>
<evidence type="ECO:0000256" key="5">
    <source>
        <dbReference type="ARBA" id="ARBA00023159"/>
    </source>
</evidence>
<dbReference type="GO" id="GO:0005524">
    <property type="term" value="F:ATP binding"/>
    <property type="evidence" value="ECO:0007669"/>
    <property type="project" value="UniProtKB-KW"/>
</dbReference>
<feature type="domain" description="Sigma-54 factor interaction" evidence="8">
    <location>
        <begin position="200"/>
        <end position="429"/>
    </location>
</feature>
<evidence type="ECO:0000256" key="4">
    <source>
        <dbReference type="ARBA" id="ARBA00023125"/>
    </source>
</evidence>
<name>A0A538UDK6_UNCEI</name>
<keyword evidence="7" id="KW-0597">Phosphoprotein</keyword>
<dbReference type="GO" id="GO:0006355">
    <property type="term" value="P:regulation of DNA-templated transcription"/>
    <property type="evidence" value="ECO:0007669"/>
    <property type="project" value="InterPro"/>
</dbReference>
<evidence type="ECO:0000259" key="8">
    <source>
        <dbReference type="PROSITE" id="PS50045"/>
    </source>
</evidence>
<sequence length="509" mass="56216">MRAARRAGKDPILTAWNQGSPMASRRSDIAKQSLLSLESLGNIFRLGKNDTIGGESVTLRVLVVDDHPASAEGLRDYLKEWGHEARVAGGVAEALGALEGWRPEAVVCDLLMPPGPGGLEMLREVRSRDPWIGFIMLTGHGSIEDAVRATRDGAFDFLTKPVDLDRLRLLLERLAERNEMRSEVARLRHKLATLGDAGVVVSRSPAMRRLTELMERVAPSAASVLITGESGSGKDFIAQTLHELSGRAREPFVAVNCPAIPETLLESELFGHERGAFTGALAERAGLFEHAGGGTLFLDEITEMAPGLQAKLLRVLETRRYRRVGGREEKLADLRIVAATNREPEQSVREHRLREDLYYRLNVFHLHVPPLRERREDIAPLAARFIAAYAEQNQRSVEGLSNEAMAALERYAWPGNVRELRNAIERAVVLARSSVIELADLPQRVARQVVVIENGRPGRVEALDDIERRAILDALEAFGNNKTQAARALGISLKTLHNKLKRYATGVPT</sequence>
<dbReference type="InterPro" id="IPR002078">
    <property type="entry name" value="Sigma_54_int"/>
</dbReference>
<dbReference type="EMBL" id="VBPB01000023">
    <property type="protein sequence ID" value="TMQ73995.1"/>
    <property type="molecule type" value="Genomic_DNA"/>
</dbReference>
<dbReference type="Proteomes" id="UP000319771">
    <property type="component" value="Unassembled WGS sequence"/>
</dbReference>
<dbReference type="SMART" id="SM00382">
    <property type="entry name" value="AAA"/>
    <property type="match status" value="1"/>
</dbReference>
<dbReference type="PANTHER" id="PTHR32071">
    <property type="entry name" value="TRANSCRIPTIONAL REGULATORY PROTEIN"/>
    <property type="match status" value="1"/>
</dbReference>
<keyword evidence="4" id="KW-0238">DNA-binding</keyword>
<keyword evidence="2" id="KW-0067">ATP-binding</keyword>
<keyword evidence="5" id="KW-0010">Activator</keyword>
<dbReference type="SMART" id="SM00448">
    <property type="entry name" value="REC"/>
    <property type="match status" value="1"/>
</dbReference>
<dbReference type="GO" id="GO:0043565">
    <property type="term" value="F:sequence-specific DNA binding"/>
    <property type="evidence" value="ECO:0007669"/>
    <property type="project" value="InterPro"/>
</dbReference>